<dbReference type="Pfam" id="PF10217">
    <property type="entry name" value="DUF2039"/>
    <property type="match status" value="1"/>
</dbReference>
<protein>
    <submittedName>
        <fullName evidence="2">Uncharacterized protein</fullName>
    </submittedName>
</protein>
<evidence type="ECO:0000256" key="1">
    <source>
        <dbReference type="SAM" id="MobiDB-lite"/>
    </source>
</evidence>
<accession>A0A1Y2CSJ9</accession>
<feature type="region of interest" description="Disordered" evidence="1">
    <location>
        <begin position="1"/>
        <end position="20"/>
    </location>
</feature>
<name>A0A1Y2CSJ9_9FUNG</name>
<comment type="caution">
    <text evidence="2">The sequence shown here is derived from an EMBL/GenBank/DDBJ whole genome shotgun (WGS) entry which is preliminary data.</text>
</comment>
<organism evidence="2 3">
    <name type="scientific">Rhizoclosmatium globosum</name>
    <dbReference type="NCBI Taxonomy" id="329046"/>
    <lineage>
        <taxon>Eukaryota</taxon>
        <taxon>Fungi</taxon>
        <taxon>Fungi incertae sedis</taxon>
        <taxon>Chytridiomycota</taxon>
        <taxon>Chytridiomycota incertae sedis</taxon>
        <taxon>Chytridiomycetes</taxon>
        <taxon>Chytridiales</taxon>
        <taxon>Chytriomycetaceae</taxon>
        <taxon>Rhizoclosmatium</taxon>
    </lineage>
</organism>
<feature type="region of interest" description="Disordered" evidence="1">
    <location>
        <begin position="143"/>
        <end position="201"/>
    </location>
</feature>
<keyword evidence="3" id="KW-1185">Reference proteome</keyword>
<dbReference type="AlphaFoldDB" id="A0A1Y2CSJ9"/>
<dbReference type="PANTHER" id="PTHR22876">
    <property type="entry name" value="ZGC:101016"/>
    <property type="match status" value="1"/>
</dbReference>
<feature type="compositionally biased region" description="Low complexity" evidence="1">
    <location>
        <begin position="1"/>
        <end position="16"/>
    </location>
</feature>
<dbReference type="Proteomes" id="UP000193642">
    <property type="component" value="Unassembled WGS sequence"/>
</dbReference>
<gene>
    <name evidence="2" type="ORF">BCR33DRAFT_713602</name>
</gene>
<dbReference type="InterPro" id="IPR019351">
    <property type="entry name" value="DUF2039"/>
</dbReference>
<feature type="compositionally biased region" description="Acidic residues" evidence="1">
    <location>
        <begin position="167"/>
        <end position="201"/>
    </location>
</feature>
<evidence type="ECO:0000313" key="3">
    <source>
        <dbReference type="Proteomes" id="UP000193642"/>
    </source>
</evidence>
<sequence length="201" mass="22862">MSGKGSSAKGKAGQAKQRQKYQNSFAYKSDKYATHMRDITALPVQGLCKRCVDIIDWRKRMGQYKPLTVPKKCVSCSQKTVKEAYHILCNPCAQKKNVCAKCQLAEEILPSSAAKTPAELLLEKQNEERLLSLMTERQRRSYQRKLERGEDDAAQRIADRVKSSLRDDDDDFDFGFSDDEGMGDDLGEDDDEDDEDFEDDE</sequence>
<dbReference type="EMBL" id="MCGO01000008">
    <property type="protein sequence ID" value="ORY50009.1"/>
    <property type="molecule type" value="Genomic_DNA"/>
</dbReference>
<feature type="compositionally biased region" description="Basic and acidic residues" evidence="1">
    <location>
        <begin position="143"/>
        <end position="166"/>
    </location>
</feature>
<dbReference type="PANTHER" id="PTHR22876:SF5">
    <property type="entry name" value="CHROMOSOME 9 OPEN READING FRAME 85"/>
    <property type="match status" value="1"/>
</dbReference>
<proteinExistence type="predicted"/>
<dbReference type="OrthoDB" id="250548at2759"/>
<reference evidence="2 3" key="1">
    <citation type="submission" date="2016-07" db="EMBL/GenBank/DDBJ databases">
        <title>Pervasive Adenine N6-methylation of Active Genes in Fungi.</title>
        <authorList>
            <consortium name="DOE Joint Genome Institute"/>
            <person name="Mondo S.J."/>
            <person name="Dannebaum R.O."/>
            <person name="Kuo R.C."/>
            <person name="Labutti K."/>
            <person name="Haridas S."/>
            <person name="Kuo A."/>
            <person name="Salamov A."/>
            <person name="Ahrendt S.R."/>
            <person name="Lipzen A."/>
            <person name="Sullivan W."/>
            <person name="Andreopoulos W.B."/>
            <person name="Clum A."/>
            <person name="Lindquist E."/>
            <person name="Daum C."/>
            <person name="Ramamoorthy G.K."/>
            <person name="Gryganskyi A."/>
            <person name="Culley D."/>
            <person name="Magnuson J.K."/>
            <person name="James T.Y."/>
            <person name="O'Malley M.A."/>
            <person name="Stajich J.E."/>
            <person name="Spatafora J.W."/>
            <person name="Visel A."/>
            <person name="Grigoriev I.V."/>
        </authorList>
    </citation>
    <scope>NUCLEOTIDE SEQUENCE [LARGE SCALE GENOMIC DNA]</scope>
    <source>
        <strain evidence="2 3">JEL800</strain>
    </source>
</reference>
<evidence type="ECO:0000313" key="2">
    <source>
        <dbReference type="EMBL" id="ORY50009.1"/>
    </source>
</evidence>